<organism evidence="2 3">
    <name type="scientific">Amphibacillus marinus</name>
    <dbReference type="NCBI Taxonomy" id="872970"/>
    <lineage>
        <taxon>Bacteria</taxon>
        <taxon>Bacillati</taxon>
        <taxon>Bacillota</taxon>
        <taxon>Bacilli</taxon>
        <taxon>Bacillales</taxon>
        <taxon>Bacillaceae</taxon>
        <taxon>Amphibacillus</taxon>
    </lineage>
</organism>
<dbReference type="AlphaFoldDB" id="A0A1H8LKJ3"/>
<reference evidence="2 3" key="1">
    <citation type="submission" date="2016-10" db="EMBL/GenBank/DDBJ databases">
        <authorList>
            <person name="de Groot N.N."/>
        </authorList>
    </citation>
    <scope>NUCLEOTIDE SEQUENCE [LARGE SCALE GENOMIC DNA]</scope>
    <source>
        <strain evidence="2 3">CGMCC 1.10434</strain>
    </source>
</reference>
<feature type="domain" description="DUF4935" evidence="1">
    <location>
        <begin position="4"/>
        <end position="169"/>
    </location>
</feature>
<keyword evidence="3" id="KW-1185">Reference proteome</keyword>
<dbReference type="Proteomes" id="UP000199300">
    <property type="component" value="Unassembled WGS sequence"/>
</dbReference>
<name>A0A1H8LKJ3_9BACI</name>
<evidence type="ECO:0000313" key="3">
    <source>
        <dbReference type="Proteomes" id="UP000199300"/>
    </source>
</evidence>
<dbReference type="InterPro" id="IPR032557">
    <property type="entry name" value="DUF4935"/>
</dbReference>
<proteinExistence type="predicted"/>
<dbReference type="EMBL" id="FODJ01000003">
    <property type="protein sequence ID" value="SEO05288.1"/>
    <property type="molecule type" value="Genomic_DNA"/>
</dbReference>
<gene>
    <name evidence="2" type="ORF">SAMN04488134_103231</name>
</gene>
<sequence length="350" mass="40718">MVNVFVDTQVFIQKNFDFSNELFKRLIDAVEDDLISVYLTEVVKKEIESKIHGNVYETVNNSQKKFIKEAKILRNLEEYKNIFNIANALDCISDSLIKQFEQFLGDVDAVIIPIDDISPTLIFEKYFRAEPPFSNKKKDEFPDAFSLIAIQRWAETEGEGVSIISNDQDLKCFCDNIEKLSFEPSLESFFNSLTKNDSYNHKFIVSVYDANYEIMQENVLKSIEKHEFRLSNEDGDVNKVSINDVELDEDPYIIEIEKDEGIATIAFNAVISLHAEVSYIDYASSPYDKEEGRYLFHHTEEAVVEDVVVLPIIMKIEYQDHDKHEIRIIDLVLNEDEFIDIEIENSYDYR</sequence>
<evidence type="ECO:0000313" key="2">
    <source>
        <dbReference type="EMBL" id="SEO05288.1"/>
    </source>
</evidence>
<accession>A0A1H8LKJ3</accession>
<dbReference type="RefSeq" id="WP_091496124.1">
    <property type="nucleotide sequence ID" value="NZ_FODJ01000003.1"/>
</dbReference>
<dbReference type="Pfam" id="PF16289">
    <property type="entry name" value="PIN_12"/>
    <property type="match status" value="1"/>
</dbReference>
<evidence type="ECO:0000259" key="1">
    <source>
        <dbReference type="Pfam" id="PF16289"/>
    </source>
</evidence>
<protein>
    <recommendedName>
        <fullName evidence="1">DUF4935 domain-containing protein</fullName>
    </recommendedName>
</protein>